<evidence type="ECO:0000313" key="7">
    <source>
        <dbReference type="Proteomes" id="UP000033725"/>
    </source>
</evidence>
<protein>
    <submittedName>
        <fullName evidence="6">HTH-type transcriptional regulator GltC</fullName>
    </submittedName>
</protein>
<name>A0A0F0KS88_9MICO</name>
<dbReference type="Gene3D" id="1.10.10.10">
    <property type="entry name" value="Winged helix-like DNA-binding domain superfamily/Winged helix DNA-binding domain"/>
    <property type="match status" value="1"/>
</dbReference>
<dbReference type="Proteomes" id="UP000033725">
    <property type="component" value="Unassembled WGS sequence"/>
</dbReference>
<evidence type="ECO:0000256" key="3">
    <source>
        <dbReference type="ARBA" id="ARBA00023125"/>
    </source>
</evidence>
<accession>A0A0F0KS88</accession>
<sequence length="317" mass="34264">MTTSANVPKFELVWLRTWVEVVDAGGFSKAAELIHLSQPRVSAHIANLERALGRTLIERRVRPLELTEHGRALLPKARAVLTAAEDLIDESLDGATLFGSLRVASFASASSGFLPDVLAALRREHPDVEVGVLDGDMRSIETALADRRVTVAIRPMRPEPADPALVSRPLWREPFTVLLPTGHPLCALESIGLEDLAGARIITIGNPLLNSDLGYEAEATLHASFVETPAGMVSEQPTTLASMVRAGLGVGIVNRLATDMVRSEGLEVRAIRDLNRFRDVGIWWHSGRPLSRVSRAFIDAVLAAPLPPGTDPVPMEA</sequence>
<dbReference type="InterPro" id="IPR000847">
    <property type="entry name" value="LysR_HTH_N"/>
</dbReference>
<dbReference type="Pfam" id="PF00126">
    <property type="entry name" value="HTH_1"/>
    <property type="match status" value="1"/>
</dbReference>
<dbReference type="InterPro" id="IPR036388">
    <property type="entry name" value="WH-like_DNA-bd_sf"/>
</dbReference>
<dbReference type="GO" id="GO:0003700">
    <property type="term" value="F:DNA-binding transcription factor activity"/>
    <property type="evidence" value="ECO:0007669"/>
    <property type="project" value="InterPro"/>
</dbReference>
<gene>
    <name evidence="6" type="primary">gltC_1</name>
    <name evidence="6" type="ORF">RN51_01741</name>
</gene>
<evidence type="ECO:0000256" key="1">
    <source>
        <dbReference type="ARBA" id="ARBA00009437"/>
    </source>
</evidence>
<dbReference type="GO" id="GO:0032993">
    <property type="term" value="C:protein-DNA complex"/>
    <property type="evidence" value="ECO:0007669"/>
    <property type="project" value="TreeGrafter"/>
</dbReference>
<dbReference type="GO" id="GO:0003677">
    <property type="term" value="F:DNA binding"/>
    <property type="evidence" value="ECO:0007669"/>
    <property type="project" value="UniProtKB-KW"/>
</dbReference>
<comment type="caution">
    <text evidence="6">The sequence shown here is derived from an EMBL/GenBank/DDBJ whole genome shotgun (WGS) entry which is preliminary data.</text>
</comment>
<dbReference type="EMBL" id="JYIV01000024">
    <property type="protein sequence ID" value="KJL22995.1"/>
    <property type="molecule type" value="Genomic_DNA"/>
</dbReference>
<proteinExistence type="inferred from homology"/>
<organism evidence="6 7">
    <name type="scientific">Microbacterium oxydans</name>
    <dbReference type="NCBI Taxonomy" id="82380"/>
    <lineage>
        <taxon>Bacteria</taxon>
        <taxon>Bacillati</taxon>
        <taxon>Actinomycetota</taxon>
        <taxon>Actinomycetes</taxon>
        <taxon>Micrococcales</taxon>
        <taxon>Microbacteriaceae</taxon>
        <taxon>Microbacterium</taxon>
    </lineage>
</organism>
<evidence type="ECO:0000313" key="6">
    <source>
        <dbReference type="EMBL" id="KJL22995.1"/>
    </source>
</evidence>
<dbReference type="RefSeq" id="WP_045263631.1">
    <property type="nucleotide sequence ID" value="NZ_JYIV01000024.1"/>
</dbReference>
<dbReference type="PATRIC" id="fig|82380.10.peg.1750"/>
<dbReference type="Pfam" id="PF03466">
    <property type="entry name" value="LysR_substrate"/>
    <property type="match status" value="1"/>
</dbReference>
<keyword evidence="3" id="KW-0238">DNA-binding</keyword>
<dbReference type="PRINTS" id="PR00039">
    <property type="entry name" value="HTHLYSR"/>
</dbReference>
<keyword evidence="2" id="KW-0805">Transcription regulation</keyword>
<dbReference type="InterPro" id="IPR005119">
    <property type="entry name" value="LysR_subst-bd"/>
</dbReference>
<dbReference type="Gene3D" id="3.40.190.10">
    <property type="entry name" value="Periplasmic binding protein-like II"/>
    <property type="match status" value="2"/>
</dbReference>
<dbReference type="AlphaFoldDB" id="A0A0F0KS88"/>
<reference evidence="6 7" key="1">
    <citation type="submission" date="2015-02" db="EMBL/GenBank/DDBJ databases">
        <title>Draft genome sequences of ten Microbacterium spp. with emphasis on heavy metal contaminated environments.</title>
        <authorList>
            <person name="Corretto E."/>
        </authorList>
    </citation>
    <scope>NUCLEOTIDE SEQUENCE [LARGE SCALE GENOMIC DNA]</scope>
    <source>
        <strain evidence="6 7">BEL163</strain>
    </source>
</reference>
<feature type="domain" description="HTH lysR-type" evidence="5">
    <location>
        <begin position="10"/>
        <end position="67"/>
    </location>
</feature>
<dbReference type="SUPFAM" id="SSF53850">
    <property type="entry name" value="Periplasmic binding protein-like II"/>
    <property type="match status" value="1"/>
</dbReference>
<evidence type="ECO:0000256" key="4">
    <source>
        <dbReference type="ARBA" id="ARBA00023163"/>
    </source>
</evidence>
<keyword evidence="4" id="KW-0804">Transcription</keyword>
<dbReference type="PANTHER" id="PTHR30346">
    <property type="entry name" value="TRANSCRIPTIONAL DUAL REGULATOR HCAR-RELATED"/>
    <property type="match status" value="1"/>
</dbReference>
<dbReference type="InterPro" id="IPR036390">
    <property type="entry name" value="WH_DNA-bd_sf"/>
</dbReference>
<evidence type="ECO:0000256" key="2">
    <source>
        <dbReference type="ARBA" id="ARBA00023015"/>
    </source>
</evidence>
<dbReference type="PANTHER" id="PTHR30346:SF28">
    <property type="entry name" value="HTH-TYPE TRANSCRIPTIONAL REGULATOR CYNR"/>
    <property type="match status" value="1"/>
</dbReference>
<evidence type="ECO:0000259" key="5">
    <source>
        <dbReference type="PROSITE" id="PS50931"/>
    </source>
</evidence>
<dbReference type="CDD" id="cd05466">
    <property type="entry name" value="PBP2_LTTR_substrate"/>
    <property type="match status" value="1"/>
</dbReference>
<dbReference type="SUPFAM" id="SSF46785">
    <property type="entry name" value="Winged helix' DNA-binding domain"/>
    <property type="match status" value="1"/>
</dbReference>
<comment type="similarity">
    <text evidence="1">Belongs to the LysR transcriptional regulatory family.</text>
</comment>
<dbReference type="PROSITE" id="PS50931">
    <property type="entry name" value="HTH_LYSR"/>
    <property type="match status" value="1"/>
</dbReference>
<dbReference type="OrthoDB" id="3636008at2"/>
<dbReference type="FunFam" id="1.10.10.10:FF:000001">
    <property type="entry name" value="LysR family transcriptional regulator"/>
    <property type="match status" value="1"/>
</dbReference>